<reference evidence="5" key="3">
    <citation type="submission" date="2016-03" db="UniProtKB">
        <authorList>
            <consortium name="EnsemblProtists"/>
        </authorList>
    </citation>
    <scope>IDENTIFICATION</scope>
</reference>
<dbReference type="InterPro" id="IPR011598">
    <property type="entry name" value="bHLH_dom"/>
</dbReference>
<sequence length="797" mass="89188">MSLSPSTFPNEILFLHLLFLLHPLMIKLDEIASRLVPQQRNQVFSGLESILGKVVQIFEIFCIAELPDAQYGMDGPESIFNGGQDVDILQGFGQGLTSDAYVANKPYNQYNIQSSQSTFSNFPRAPGIMSQPYMVNEVPMAPYGESAGFNAFPQGPFGGGNAIPQNISMPYGQPYSNDLSMNNNVNNPMLMPAQDFQSYPPMQPAMNSGFVQPTKALHAADSGNDGMGYKDPFPSMDKSKSLPSQPAKVEPATFDFEIFELDVSEKVEEKPAKRGPKRSLAATIERMEKHKVLERKRREKTKELMSELQALIPTVENVEESLTMNTVLEEAIQHLKEQHAQKQQLVPVKKETESGEFGGLAGAFSNKDNRDGLSIIQSQDDDLSVFGGELVVPSQNPGAISDQVAALEQSSSSKTLKYNIARMPDQEFKYFRLVLMQETLYAKMLQRWEAKMGLELGLSLQELEEILNISESGKGEQWAELKEALNADLAVRSEGLVGFVYSAFRLAVERRYLGNPEDVRKAQLRLAEYFEHKHKSDQDVRRAASELPYVLESVGEWSRLRRCLSSSLDMLYQLYNDKDKGDLLRFWRKGGDLESSGYQEASKCYVQRLQKFEQEGMAPQSSLITARFLGDAGQFKEAENILEKARELTKELGGDHKLVAEVSLRCAELLNKWAASSPEYTEEMMVRSAQYAKEAADLFAEIGSEEAKEDHATSLYWMGLNFGTLCRIGGGGSWGSKEAHEIALQSLNQCQALRDELNSPQVQGLLHPRTQQAHRVYKELISKVQEAKEKTSESFNM</sequence>
<dbReference type="EMBL" id="JH992991">
    <property type="protein sequence ID" value="EKX47100.1"/>
    <property type="molecule type" value="Genomic_DNA"/>
</dbReference>
<organism evidence="4">
    <name type="scientific">Guillardia theta (strain CCMP2712)</name>
    <name type="common">Cryptophyte</name>
    <dbReference type="NCBI Taxonomy" id="905079"/>
    <lineage>
        <taxon>Eukaryota</taxon>
        <taxon>Cryptophyceae</taxon>
        <taxon>Pyrenomonadales</taxon>
        <taxon>Geminigeraceae</taxon>
        <taxon>Guillardia</taxon>
    </lineage>
</organism>
<dbReference type="KEGG" id="gtt:GUITHDRAFT_137707"/>
<dbReference type="GeneID" id="17303736"/>
<dbReference type="InterPro" id="IPR051191">
    <property type="entry name" value="DCAF12"/>
</dbReference>
<dbReference type="GO" id="GO:0046983">
    <property type="term" value="F:protein dimerization activity"/>
    <property type="evidence" value="ECO:0007669"/>
    <property type="project" value="InterPro"/>
</dbReference>
<reference evidence="6" key="2">
    <citation type="submission" date="2012-11" db="EMBL/GenBank/DDBJ databases">
        <authorList>
            <person name="Kuo A."/>
            <person name="Curtis B.A."/>
            <person name="Tanifuji G."/>
            <person name="Burki F."/>
            <person name="Gruber A."/>
            <person name="Irimia M."/>
            <person name="Maruyama S."/>
            <person name="Arias M.C."/>
            <person name="Ball S.G."/>
            <person name="Gile G.H."/>
            <person name="Hirakawa Y."/>
            <person name="Hopkins J.F."/>
            <person name="Rensing S.A."/>
            <person name="Schmutz J."/>
            <person name="Symeonidi A."/>
            <person name="Elias M."/>
            <person name="Eveleigh R.J."/>
            <person name="Herman E.K."/>
            <person name="Klute M.J."/>
            <person name="Nakayama T."/>
            <person name="Obornik M."/>
            <person name="Reyes-Prieto A."/>
            <person name="Armbrust E.V."/>
            <person name="Aves S.J."/>
            <person name="Beiko R.G."/>
            <person name="Coutinho P."/>
            <person name="Dacks J.B."/>
            <person name="Durnford D.G."/>
            <person name="Fast N.M."/>
            <person name="Green B.R."/>
            <person name="Grisdale C."/>
            <person name="Hempe F."/>
            <person name="Henrissat B."/>
            <person name="Hoppner M.P."/>
            <person name="Ishida K.-I."/>
            <person name="Kim E."/>
            <person name="Koreny L."/>
            <person name="Kroth P.G."/>
            <person name="Liu Y."/>
            <person name="Malik S.-B."/>
            <person name="Maier U.G."/>
            <person name="McRose D."/>
            <person name="Mock T."/>
            <person name="Neilson J.A."/>
            <person name="Onodera N.T."/>
            <person name="Poole A.M."/>
            <person name="Pritham E.J."/>
            <person name="Richards T.A."/>
            <person name="Rocap G."/>
            <person name="Roy S.W."/>
            <person name="Sarai C."/>
            <person name="Schaack S."/>
            <person name="Shirato S."/>
            <person name="Slamovits C.H."/>
            <person name="Spencer D.F."/>
            <person name="Suzuki S."/>
            <person name="Worden A.Z."/>
            <person name="Zauner S."/>
            <person name="Barry K."/>
            <person name="Bell C."/>
            <person name="Bharti A.K."/>
            <person name="Crow J.A."/>
            <person name="Grimwood J."/>
            <person name="Kramer R."/>
            <person name="Lindquist E."/>
            <person name="Lucas S."/>
            <person name="Salamov A."/>
            <person name="McFadden G.I."/>
            <person name="Lane C.E."/>
            <person name="Keeling P.J."/>
            <person name="Gray M.W."/>
            <person name="Grigoriev I.V."/>
            <person name="Archibald J.M."/>
        </authorList>
    </citation>
    <scope>NUCLEOTIDE SEQUENCE</scope>
    <source>
        <strain evidence="6">CCMP2712</strain>
    </source>
</reference>
<dbReference type="Gene3D" id="4.10.280.10">
    <property type="entry name" value="Helix-loop-helix DNA-binding domain"/>
    <property type="match status" value="1"/>
</dbReference>
<keyword evidence="1" id="KW-0677">Repeat</keyword>
<evidence type="ECO:0000256" key="1">
    <source>
        <dbReference type="ARBA" id="ARBA00022737"/>
    </source>
</evidence>
<feature type="signal peptide" evidence="2">
    <location>
        <begin position="1"/>
        <end position="28"/>
    </location>
</feature>
<evidence type="ECO:0000313" key="5">
    <source>
        <dbReference type="EnsemblProtists" id="EKX47100"/>
    </source>
</evidence>
<dbReference type="eggNOG" id="ENOG502SCB8">
    <property type="taxonomic scope" value="Eukaryota"/>
</dbReference>
<dbReference type="PANTHER" id="PTHR19860:SF18">
    <property type="entry name" value="DUF4062 DOMAIN-CONTAINING PROTEIN"/>
    <property type="match status" value="1"/>
</dbReference>
<evidence type="ECO:0000313" key="6">
    <source>
        <dbReference type="Proteomes" id="UP000011087"/>
    </source>
</evidence>
<dbReference type="Pfam" id="PF00010">
    <property type="entry name" value="HLH"/>
    <property type="match status" value="1"/>
</dbReference>
<gene>
    <name evidence="4" type="ORF">GUITHDRAFT_137707</name>
</gene>
<evidence type="ECO:0000256" key="2">
    <source>
        <dbReference type="SAM" id="SignalP"/>
    </source>
</evidence>
<dbReference type="PaxDb" id="55529-EKX47100"/>
<name>L1JG73_GUITC</name>
<dbReference type="InterPro" id="IPR036638">
    <property type="entry name" value="HLH_DNA-bd_sf"/>
</dbReference>
<dbReference type="OrthoDB" id="690068at2759"/>
<dbReference type="SUPFAM" id="SSF47459">
    <property type="entry name" value="HLH, helix-loop-helix DNA-binding domain"/>
    <property type="match status" value="1"/>
</dbReference>
<dbReference type="HOGENOM" id="CLU_352843_0_0_1"/>
<dbReference type="PANTHER" id="PTHR19860">
    <property type="entry name" value="DDB1- AND CUL4-ASSOCIATED FACTOR 12-RELATED"/>
    <property type="match status" value="1"/>
</dbReference>
<dbReference type="EnsemblProtists" id="EKX47100">
    <property type="protein sequence ID" value="EKX47100"/>
    <property type="gene ID" value="GUITHDRAFT_137707"/>
</dbReference>
<dbReference type="SUPFAM" id="SSF48452">
    <property type="entry name" value="TPR-like"/>
    <property type="match status" value="1"/>
</dbReference>
<dbReference type="SMART" id="SM00353">
    <property type="entry name" value="HLH"/>
    <property type="match status" value="1"/>
</dbReference>
<accession>L1JG73</accession>
<proteinExistence type="predicted"/>
<evidence type="ECO:0000259" key="3">
    <source>
        <dbReference type="PROSITE" id="PS50888"/>
    </source>
</evidence>
<reference evidence="4 6" key="1">
    <citation type="journal article" date="2012" name="Nature">
        <title>Algal genomes reveal evolutionary mosaicism and the fate of nucleomorphs.</title>
        <authorList>
            <consortium name="DOE Joint Genome Institute"/>
            <person name="Curtis B.A."/>
            <person name="Tanifuji G."/>
            <person name="Burki F."/>
            <person name="Gruber A."/>
            <person name="Irimia M."/>
            <person name="Maruyama S."/>
            <person name="Arias M.C."/>
            <person name="Ball S.G."/>
            <person name="Gile G.H."/>
            <person name="Hirakawa Y."/>
            <person name="Hopkins J.F."/>
            <person name="Kuo A."/>
            <person name="Rensing S.A."/>
            <person name="Schmutz J."/>
            <person name="Symeonidi A."/>
            <person name="Elias M."/>
            <person name="Eveleigh R.J."/>
            <person name="Herman E.K."/>
            <person name="Klute M.J."/>
            <person name="Nakayama T."/>
            <person name="Obornik M."/>
            <person name="Reyes-Prieto A."/>
            <person name="Armbrust E.V."/>
            <person name="Aves S.J."/>
            <person name="Beiko R.G."/>
            <person name="Coutinho P."/>
            <person name="Dacks J.B."/>
            <person name="Durnford D.G."/>
            <person name="Fast N.M."/>
            <person name="Green B.R."/>
            <person name="Grisdale C.J."/>
            <person name="Hempel F."/>
            <person name="Henrissat B."/>
            <person name="Hoppner M.P."/>
            <person name="Ishida K."/>
            <person name="Kim E."/>
            <person name="Koreny L."/>
            <person name="Kroth P.G."/>
            <person name="Liu Y."/>
            <person name="Malik S.B."/>
            <person name="Maier U.G."/>
            <person name="McRose D."/>
            <person name="Mock T."/>
            <person name="Neilson J.A."/>
            <person name="Onodera N.T."/>
            <person name="Poole A.M."/>
            <person name="Pritham E.J."/>
            <person name="Richards T.A."/>
            <person name="Rocap G."/>
            <person name="Roy S.W."/>
            <person name="Sarai C."/>
            <person name="Schaack S."/>
            <person name="Shirato S."/>
            <person name="Slamovits C.H."/>
            <person name="Spencer D.F."/>
            <person name="Suzuki S."/>
            <person name="Worden A.Z."/>
            <person name="Zauner S."/>
            <person name="Barry K."/>
            <person name="Bell C."/>
            <person name="Bharti A.K."/>
            <person name="Crow J.A."/>
            <person name="Grimwood J."/>
            <person name="Kramer R."/>
            <person name="Lindquist E."/>
            <person name="Lucas S."/>
            <person name="Salamov A."/>
            <person name="McFadden G.I."/>
            <person name="Lane C.E."/>
            <person name="Keeling P.J."/>
            <person name="Gray M.W."/>
            <person name="Grigoriev I.V."/>
            <person name="Archibald J.M."/>
        </authorList>
    </citation>
    <scope>NUCLEOTIDE SEQUENCE</scope>
    <source>
        <strain evidence="4 6">CCMP2712</strain>
    </source>
</reference>
<feature type="domain" description="BHLH" evidence="3">
    <location>
        <begin position="285"/>
        <end position="338"/>
    </location>
</feature>
<dbReference type="PROSITE" id="PS50888">
    <property type="entry name" value="BHLH"/>
    <property type="match status" value="1"/>
</dbReference>
<dbReference type="RefSeq" id="XP_005834080.1">
    <property type="nucleotide sequence ID" value="XM_005834023.1"/>
</dbReference>
<evidence type="ECO:0000313" key="4">
    <source>
        <dbReference type="EMBL" id="EKX47100.1"/>
    </source>
</evidence>
<dbReference type="AlphaFoldDB" id="L1JG73"/>
<feature type="chain" id="PRO_5008771290" description="BHLH domain-containing protein" evidence="2">
    <location>
        <begin position="29"/>
        <end position="797"/>
    </location>
</feature>
<protein>
    <recommendedName>
        <fullName evidence="3">BHLH domain-containing protein</fullName>
    </recommendedName>
</protein>
<keyword evidence="6" id="KW-1185">Reference proteome</keyword>
<dbReference type="Proteomes" id="UP000011087">
    <property type="component" value="Unassembled WGS sequence"/>
</dbReference>
<keyword evidence="2" id="KW-0732">Signal</keyword>
<dbReference type="InterPro" id="IPR011990">
    <property type="entry name" value="TPR-like_helical_dom_sf"/>
</dbReference>
<dbReference type="GO" id="GO:0080008">
    <property type="term" value="C:Cul4-RING E3 ubiquitin ligase complex"/>
    <property type="evidence" value="ECO:0007669"/>
    <property type="project" value="TreeGrafter"/>
</dbReference>